<feature type="chain" id="PRO_5002002351" evidence="5">
    <location>
        <begin position="27"/>
        <end position="304"/>
    </location>
</feature>
<gene>
    <name evidence="8" type="ORF">CD29_18290</name>
</gene>
<dbReference type="PROSITE" id="PS51935">
    <property type="entry name" value="NLPC_P60"/>
    <property type="match status" value="1"/>
</dbReference>
<sequence>MRKRWLLPIFASFMIITGIGANDAEAATISDITNTAKDYIGAPYKFGGTDINTGVDCSSYTQFVFSKLGISLDRTSRAQYQQGSTVSKNNLEAGDLVFFNTSGSGISHVGIYIGDGNFISATPSSGVRIDKLEDPYYWGSRYLGAKRVANFTTTTKGEVKDAGIDFSVYASRGEVALQLSKALALDTSDTNSPFLDLKSSSNYAGAATALEKQGIFSGDEKRKFNAGSPITRGQLAKVLVVAFDLKKQGNAEMFSDVTTANWEYDYVSILSSNKITLGKGDGTFGVNDKVTLKQLELFLDRLTK</sequence>
<keyword evidence="5" id="KW-0732">Signal</keyword>
<evidence type="ECO:0000259" key="6">
    <source>
        <dbReference type="PROSITE" id="PS51272"/>
    </source>
</evidence>
<name>A0A0A3IJG3_9BACL</name>
<dbReference type="PROSITE" id="PS51272">
    <property type="entry name" value="SLH"/>
    <property type="match status" value="2"/>
</dbReference>
<comment type="similarity">
    <text evidence="1">Belongs to the peptidase C40 family.</text>
</comment>
<dbReference type="InterPro" id="IPR051202">
    <property type="entry name" value="Peptidase_C40"/>
</dbReference>
<dbReference type="GO" id="GO:0006508">
    <property type="term" value="P:proteolysis"/>
    <property type="evidence" value="ECO:0007669"/>
    <property type="project" value="UniProtKB-KW"/>
</dbReference>
<feature type="domain" description="NlpC/P60" evidence="7">
    <location>
        <begin position="26"/>
        <end position="149"/>
    </location>
</feature>
<reference evidence="8 9" key="1">
    <citation type="submission" date="2014-02" db="EMBL/GenBank/DDBJ databases">
        <title>Draft genome sequence of Lysinibacillus manganicus DSM 26584T.</title>
        <authorList>
            <person name="Zhang F."/>
            <person name="Wang G."/>
            <person name="Zhang L."/>
        </authorList>
    </citation>
    <scope>NUCLEOTIDE SEQUENCE [LARGE SCALE GENOMIC DNA]</scope>
    <source>
        <strain evidence="8 9">DSM 26584</strain>
    </source>
</reference>
<organism evidence="8 9">
    <name type="scientific">Ureibacillus manganicus DSM 26584</name>
    <dbReference type="NCBI Taxonomy" id="1384049"/>
    <lineage>
        <taxon>Bacteria</taxon>
        <taxon>Bacillati</taxon>
        <taxon>Bacillota</taxon>
        <taxon>Bacilli</taxon>
        <taxon>Bacillales</taxon>
        <taxon>Caryophanaceae</taxon>
        <taxon>Ureibacillus</taxon>
    </lineage>
</organism>
<evidence type="ECO:0000259" key="7">
    <source>
        <dbReference type="PROSITE" id="PS51935"/>
    </source>
</evidence>
<dbReference type="STRING" id="1384049.CD29_18290"/>
<proteinExistence type="inferred from homology"/>
<dbReference type="Pfam" id="PF00877">
    <property type="entry name" value="NLPC_P60"/>
    <property type="match status" value="1"/>
</dbReference>
<dbReference type="PANTHER" id="PTHR47053">
    <property type="entry name" value="MUREIN DD-ENDOPEPTIDASE MEPH-RELATED"/>
    <property type="match status" value="1"/>
</dbReference>
<evidence type="ECO:0000256" key="4">
    <source>
        <dbReference type="ARBA" id="ARBA00022807"/>
    </source>
</evidence>
<dbReference type="Pfam" id="PF00395">
    <property type="entry name" value="SLH"/>
    <property type="match status" value="2"/>
</dbReference>
<keyword evidence="4" id="KW-0788">Thiol protease</keyword>
<keyword evidence="3" id="KW-0378">Hydrolase</keyword>
<feature type="domain" description="SLH" evidence="6">
    <location>
        <begin position="254"/>
        <end position="304"/>
    </location>
</feature>
<keyword evidence="9" id="KW-1185">Reference proteome</keyword>
<protein>
    <submittedName>
        <fullName evidence="8">Peptidase</fullName>
    </submittedName>
</protein>
<accession>A0A0A3IJG3</accession>
<evidence type="ECO:0000256" key="3">
    <source>
        <dbReference type="ARBA" id="ARBA00022801"/>
    </source>
</evidence>
<dbReference type="RefSeq" id="WP_036189838.1">
    <property type="nucleotide sequence ID" value="NZ_AVDA01000033.1"/>
</dbReference>
<evidence type="ECO:0000256" key="1">
    <source>
        <dbReference type="ARBA" id="ARBA00007074"/>
    </source>
</evidence>
<evidence type="ECO:0000256" key="2">
    <source>
        <dbReference type="ARBA" id="ARBA00022670"/>
    </source>
</evidence>
<dbReference type="AlphaFoldDB" id="A0A0A3IJG3"/>
<dbReference type="Proteomes" id="UP000030416">
    <property type="component" value="Unassembled WGS sequence"/>
</dbReference>
<evidence type="ECO:0000313" key="8">
    <source>
        <dbReference type="EMBL" id="KGR75017.1"/>
    </source>
</evidence>
<dbReference type="SUPFAM" id="SSF54001">
    <property type="entry name" value="Cysteine proteinases"/>
    <property type="match status" value="1"/>
</dbReference>
<dbReference type="PANTHER" id="PTHR47053:SF1">
    <property type="entry name" value="MUREIN DD-ENDOPEPTIDASE MEPH-RELATED"/>
    <property type="match status" value="1"/>
</dbReference>
<evidence type="ECO:0000256" key="5">
    <source>
        <dbReference type="SAM" id="SignalP"/>
    </source>
</evidence>
<evidence type="ECO:0000313" key="9">
    <source>
        <dbReference type="Proteomes" id="UP000030416"/>
    </source>
</evidence>
<dbReference type="InterPro" id="IPR038765">
    <property type="entry name" value="Papain-like_cys_pep_sf"/>
</dbReference>
<dbReference type="InterPro" id="IPR001119">
    <property type="entry name" value="SLH_dom"/>
</dbReference>
<dbReference type="InterPro" id="IPR000064">
    <property type="entry name" value="NLP_P60_dom"/>
</dbReference>
<comment type="caution">
    <text evidence="8">The sequence shown here is derived from an EMBL/GenBank/DDBJ whole genome shotgun (WGS) entry which is preliminary data.</text>
</comment>
<dbReference type="OrthoDB" id="9813368at2"/>
<feature type="domain" description="SLH" evidence="6">
    <location>
        <begin position="190"/>
        <end position="253"/>
    </location>
</feature>
<dbReference type="EMBL" id="JPVN01000033">
    <property type="protein sequence ID" value="KGR75017.1"/>
    <property type="molecule type" value="Genomic_DNA"/>
</dbReference>
<feature type="signal peptide" evidence="5">
    <location>
        <begin position="1"/>
        <end position="26"/>
    </location>
</feature>
<dbReference type="Gene3D" id="3.90.1720.10">
    <property type="entry name" value="endopeptidase domain like (from Nostoc punctiforme)"/>
    <property type="match status" value="1"/>
</dbReference>
<dbReference type="GO" id="GO:0008234">
    <property type="term" value="F:cysteine-type peptidase activity"/>
    <property type="evidence" value="ECO:0007669"/>
    <property type="project" value="UniProtKB-KW"/>
</dbReference>
<dbReference type="eggNOG" id="COG0791">
    <property type="taxonomic scope" value="Bacteria"/>
</dbReference>
<keyword evidence="2" id="KW-0645">Protease</keyword>